<dbReference type="AlphaFoldDB" id="A0A218XXE7"/>
<proteinExistence type="inferred from homology"/>
<dbReference type="Proteomes" id="UP000233551">
    <property type="component" value="Unassembled WGS sequence"/>
</dbReference>
<dbReference type="Pfam" id="PF00892">
    <property type="entry name" value="EamA"/>
    <property type="match status" value="1"/>
</dbReference>
<feature type="transmembrane region" description="Helical" evidence="6">
    <location>
        <begin position="40"/>
        <end position="60"/>
    </location>
</feature>
<feature type="transmembrane region" description="Helical" evidence="6">
    <location>
        <begin position="132"/>
        <end position="155"/>
    </location>
</feature>
<dbReference type="Proteomes" id="UP000197138">
    <property type="component" value="Unassembled WGS sequence"/>
</dbReference>
<accession>A0A218XXE7</accession>
<name>A0A218XXE7_PUNGR</name>
<evidence type="ECO:0000259" key="7">
    <source>
        <dbReference type="Pfam" id="PF00892"/>
    </source>
</evidence>
<evidence type="ECO:0000256" key="4">
    <source>
        <dbReference type="ARBA" id="ARBA00022989"/>
    </source>
</evidence>
<gene>
    <name evidence="8" type="ORF">CDL15_Pgr024372</name>
    <name evidence="9" type="ORF">CRG98_032385</name>
</gene>
<feature type="transmembrane region" description="Helical" evidence="6">
    <location>
        <begin position="72"/>
        <end position="94"/>
    </location>
</feature>
<dbReference type="STRING" id="22663.A0A218XXE7"/>
<dbReference type="InterPro" id="IPR037185">
    <property type="entry name" value="EmrE-like"/>
</dbReference>
<keyword evidence="11" id="KW-1185">Reference proteome</keyword>
<evidence type="ECO:0000256" key="1">
    <source>
        <dbReference type="ARBA" id="ARBA00004141"/>
    </source>
</evidence>
<dbReference type="InterPro" id="IPR030184">
    <property type="entry name" value="WAT1-related"/>
</dbReference>
<organism evidence="8 10">
    <name type="scientific">Punica granatum</name>
    <name type="common">Pomegranate</name>
    <dbReference type="NCBI Taxonomy" id="22663"/>
    <lineage>
        <taxon>Eukaryota</taxon>
        <taxon>Viridiplantae</taxon>
        <taxon>Streptophyta</taxon>
        <taxon>Embryophyta</taxon>
        <taxon>Tracheophyta</taxon>
        <taxon>Spermatophyta</taxon>
        <taxon>Magnoliopsida</taxon>
        <taxon>eudicotyledons</taxon>
        <taxon>Gunneridae</taxon>
        <taxon>Pentapetalae</taxon>
        <taxon>rosids</taxon>
        <taxon>malvids</taxon>
        <taxon>Myrtales</taxon>
        <taxon>Lythraceae</taxon>
        <taxon>Punica</taxon>
    </lineage>
</organism>
<protein>
    <recommendedName>
        <fullName evidence="6">WAT1-related protein</fullName>
    </recommendedName>
</protein>
<dbReference type="EMBL" id="MTKT01000666">
    <property type="protein sequence ID" value="OWM89624.1"/>
    <property type="molecule type" value="Genomic_DNA"/>
</dbReference>
<feature type="transmembrane region" description="Helical" evidence="6">
    <location>
        <begin position="100"/>
        <end position="120"/>
    </location>
</feature>
<feature type="transmembrane region" description="Helical" evidence="6">
    <location>
        <begin position="208"/>
        <end position="229"/>
    </location>
</feature>
<keyword evidence="5 6" id="KW-0472">Membrane</keyword>
<reference evidence="8" key="2">
    <citation type="submission" date="2017-06" db="EMBL/GenBank/DDBJ databases">
        <title>The pomegranate genome and the genomics of punicalagin biosynthesis.</title>
        <authorList>
            <person name="Xu C."/>
        </authorList>
    </citation>
    <scope>NUCLEOTIDE SEQUENCE [LARGE SCALE GENOMIC DNA]</scope>
    <source>
        <tissue evidence="8">Fresh leaf</tissue>
    </source>
</reference>
<evidence type="ECO:0000313" key="9">
    <source>
        <dbReference type="EMBL" id="PKI47248.1"/>
    </source>
</evidence>
<dbReference type="EMBL" id="PGOL01002531">
    <property type="protein sequence ID" value="PKI47248.1"/>
    <property type="molecule type" value="Genomic_DNA"/>
</dbReference>
<dbReference type="GeneID" id="116199886"/>
<feature type="transmembrane region" description="Helical" evidence="6">
    <location>
        <begin position="274"/>
        <end position="293"/>
    </location>
</feature>
<keyword evidence="3 6" id="KW-0812">Transmembrane</keyword>
<evidence type="ECO:0000313" key="10">
    <source>
        <dbReference type="Proteomes" id="UP000197138"/>
    </source>
</evidence>
<dbReference type="PANTHER" id="PTHR31218">
    <property type="entry name" value="WAT1-RELATED PROTEIN"/>
    <property type="match status" value="1"/>
</dbReference>
<feature type="transmembrane region" description="Helical" evidence="6">
    <location>
        <begin position="299"/>
        <end position="319"/>
    </location>
</feature>
<sequence length="344" mass="37490">MVFPGSSGVTLAMVMAEFLEQGLSTLSKAAMTRGMSNFVFVVYSNFVAFFVLLPSCVFFYRKRPLPKLTLPVFSKIFLLAFLGCCLQLSLYAGIAYSSPTLGSVMTDLTPAFTFILAIFSRMETLDLRVQSSLAKFTGTMVSITGALIVTLYKGFPIMNTSTSTTLQLVSPSEKSWIIGGFLLACSAFFLSLLIIVQTWIIRDYPSELMMAFIGCIIVTFESAGVALIAERGRPGAWTLKPDIELIAVVCQAVLGVGLRNIITTWACKMKGPLFVSMFKPIGMIAASLMGVSLLGDTLYLGSVIGGIVIVLGFYSVLWGKAQEDKLEEKSSPREPLLQKKHFDI</sequence>
<evidence type="ECO:0000256" key="3">
    <source>
        <dbReference type="ARBA" id="ARBA00022692"/>
    </source>
</evidence>
<evidence type="ECO:0000256" key="2">
    <source>
        <dbReference type="ARBA" id="ARBA00007635"/>
    </source>
</evidence>
<comment type="caution">
    <text evidence="8">The sequence shown here is derived from an EMBL/GenBank/DDBJ whole genome shotgun (WGS) entry which is preliminary data.</text>
</comment>
<evidence type="ECO:0000313" key="8">
    <source>
        <dbReference type="EMBL" id="OWM89624.1"/>
    </source>
</evidence>
<evidence type="ECO:0000256" key="6">
    <source>
        <dbReference type="RuleBase" id="RU363077"/>
    </source>
</evidence>
<dbReference type="GO" id="GO:0016020">
    <property type="term" value="C:membrane"/>
    <property type="evidence" value="ECO:0007669"/>
    <property type="project" value="UniProtKB-SubCell"/>
</dbReference>
<comment type="subcellular location">
    <subcellularLocation>
        <location evidence="1 6">Membrane</location>
        <topology evidence="1 6">Multi-pass membrane protein</topology>
    </subcellularLocation>
</comment>
<evidence type="ECO:0000313" key="11">
    <source>
        <dbReference type="Proteomes" id="UP000233551"/>
    </source>
</evidence>
<reference evidence="9 11" key="3">
    <citation type="submission" date="2017-11" db="EMBL/GenBank/DDBJ databases">
        <title>De-novo sequencing of pomegranate (Punica granatum L.) genome.</title>
        <authorList>
            <person name="Akparov Z."/>
            <person name="Amiraslanov A."/>
            <person name="Hajiyeva S."/>
            <person name="Abbasov M."/>
            <person name="Kaur K."/>
            <person name="Hamwieh A."/>
            <person name="Solovyev V."/>
            <person name="Salamov A."/>
            <person name="Braich B."/>
            <person name="Kosarev P."/>
            <person name="Mahmoud A."/>
            <person name="Hajiyev E."/>
            <person name="Babayeva S."/>
            <person name="Izzatullayeva V."/>
            <person name="Mammadov A."/>
            <person name="Mammadov A."/>
            <person name="Sharifova S."/>
            <person name="Ojaghi J."/>
            <person name="Eynullazada K."/>
            <person name="Bayramov B."/>
            <person name="Abdulazimova A."/>
            <person name="Shahmuradov I."/>
        </authorList>
    </citation>
    <scope>NUCLEOTIDE SEQUENCE [LARGE SCALE GENOMIC DNA]</scope>
    <source>
        <strain evidence="9">AG2017</strain>
        <strain evidence="11">cv. AG2017</strain>
        <tissue evidence="9">Leaf</tissue>
    </source>
</reference>
<reference evidence="10" key="1">
    <citation type="journal article" date="2017" name="Plant J.">
        <title>The pomegranate (Punica granatum L.) genome and the genomics of punicalagin biosynthesis.</title>
        <authorList>
            <person name="Qin G."/>
            <person name="Xu C."/>
            <person name="Ming R."/>
            <person name="Tang H."/>
            <person name="Guyot R."/>
            <person name="Kramer E.M."/>
            <person name="Hu Y."/>
            <person name="Yi X."/>
            <person name="Qi Y."/>
            <person name="Xu X."/>
            <person name="Gao Z."/>
            <person name="Pan H."/>
            <person name="Jian J."/>
            <person name="Tian Y."/>
            <person name="Yue Z."/>
            <person name="Xu Y."/>
        </authorList>
    </citation>
    <scope>NUCLEOTIDE SEQUENCE [LARGE SCALE GENOMIC DNA]</scope>
    <source>
        <strain evidence="10">cv. Dabenzi</strain>
    </source>
</reference>
<feature type="domain" description="EamA" evidence="7">
    <location>
        <begin position="23"/>
        <end position="150"/>
    </location>
</feature>
<dbReference type="GO" id="GO:0022857">
    <property type="term" value="F:transmembrane transporter activity"/>
    <property type="evidence" value="ECO:0007669"/>
    <property type="project" value="InterPro"/>
</dbReference>
<feature type="transmembrane region" description="Helical" evidence="6">
    <location>
        <begin position="175"/>
        <end position="196"/>
    </location>
</feature>
<keyword evidence="4 6" id="KW-1133">Transmembrane helix</keyword>
<comment type="similarity">
    <text evidence="2 6">Belongs to the drug/metabolite transporter (DMT) superfamily. Plant drug/metabolite exporter (P-DME) (TC 2.A.7.4) family.</text>
</comment>
<dbReference type="SUPFAM" id="SSF103481">
    <property type="entry name" value="Multidrug resistance efflux transporter EmrE"/>
    <property type="match status" value="1"/>
</dbReference>
<dbReference type="InterPro" id="IPR000620">
    <property type="entry name" value="EamA_dom"/>
</dbReference>
<feature type="transmembrane region" description="Helical" evidence="6">
    <location>
        <begin position="245"/>
        <end position="262"/>
    </location>
</feature>
<dbReference type="OrthoDB" id="1746609at2759"/>
<evidence type="ECO:0000256" key="5">
    <source>
        <dbReference type="ARBA" id="ARBA00023136"/>
    </source>
</evidence>